<protein>
    <submittedName>
        <fullName evidence="1">Uncharacterized protein</fullName>
    </submittedName>
</protein>
<comment type="caution">
    <text evidence="1">The sequence shown here is derived from an EMBL/GenBank/DDBJ whole genome shotgun (WGS) entry which is preliminary data.</text>
</comment>
<gene>
    <name evidence="1" type="ORF">QG37_07765</name>
</gene>
<reference evidence="2" key="1">
    <citation type="journal article" date="2015" name="BMC Genomics">
        <title>Draft genome of a commonly misdiagnosed multidrug resistant pathogen Candida auris.</title>
        <authorList>
            <person name="Chatterjee S."/>
            <person name="Alampalli S.V."/>
            <person name="Nageshan R.K."/>
            <person name="Chettiar S.T."/>
            <person name="Joshi S."/>
            <person name="Tatu U.S."/>
        </authorList>
    </citation>
    <scope>NUCLEOTIDE SEQUENCE [LARGE SCALE GENOMIC DNA]</scope>
    <source>
        <strain evidence="2">6684</strain>
    </source>
</reference>
<sequence>MVYEFVDEKIEMMEKTSSFYNQIFSLFQISLFNFVVAS</sequence>
<accession>A0A0L0NP69</accession>
<dbReference type="Proteomes" id="UP000037122">
    <property type="component" value="Unassembled WGS sequence"/>
</dbReference>
<evidence type="ECO:0000313" key="1">
    <source>
        <dbReference type="EMBL" id="KND95952.1"/>
    </source>
</evidence>
<proteinExistence type="predicted"/>
<evidence type="ECO:0000313" key="2">
    <source>
        <dbReference type="Proteomes" id="UP000037122"/>
    </source>
</evidence>
<dbReference type="AlphaFoldDB" id="A0A0L0NP69"/>
<name>A0A0L0NP69_CANAR</name>
<organism evidence="1 2">
    <name type="scientific">Candidozyma auris</name>
    <name type="common">Yeast</name>
    <name type="synonym">Candida auris</name>
    <dbReference type="NCBI Taxonomy" id="498019"/>
    <lineage>
        <taxon>Eukaryota</taxon>
        <taxon>Fungi</taxon>
        <taxon>Dikarya</taxon>
        <taxon>Ascomycota</taxon>
        <taxon>Saccharomycotina</taxon>
        <taxon>Pichiomycetes</taxon>
        <taxon>Metschnikowiaceae</taxon>
        <taxon>Candidozyma</taxon>
    </lineage>
</organism>
<dbReference type="EMBL" id="LGST01000063">
    <property type="protein sequence ID" value="KND95952.1"/>
    <property type="molecule type" value="Genomic_DNA"/>
</dbReference>